<dbReference type="EMBL" id="UYWY01000001">
    <property type="protein sequence ID" value="VDM23350.1"/>
    <property type="molecule type" value="Genomic_DNA"/>
</dbReference>
<organism evidence="2 3">
    <name type="scientific">Toxocara canis</name>
    <name type="common">Canine roundworm</name>
    <dbReference type="NCBI Taxonomy" id="6265"/>
    <lineage>
        <taxon>Eukaryota</taxon>
        <taxon>Metazoa</taxon>
        <taxon>Ecdysozoa</taxon>
        <taxon>Nematoda</taxon>
        <taxon>Chromadorea</taxon>
        <taxon>Rhabditida</taxon>
        <taxon>Spirurina</taxon>
        <taxon>Ascaridomorpha</taxon>
        <taxon>Ascaridoidea</taxon>
        <taxon>Toxocaridae</taxon>
        <taxon>Toxocara</taxon>
    </lineage>
</organism>
<accession>A0A183TUT1</accession>
<proteinExistence type="predicted"/>
<dbReference type="WBParaSite" id="TCNE_0000000001-mRNA-1">
    <property type="protein sequence ID" value="TCNE_0000000001-mRNA-1"/>
    <property type="gene ID" value="TCNE_0000000001"/>
</dbReference>
<sequence>MFISVHLSYTEDEGYLANSCQLLNRHQLSRSQDRELQRYIDENFRLLQYVERPIGDCHSMQPHSAFCMSGLNFLHLNSSTDLGIFQMFCFEASTVP</sequence>
<evidence type="ECO:0000313" key="2">
    <source>
        <dbReference type="Proteomes" id="UP000050794"/>
    </source>
</evidence>
<reference evidence="1 2" key="2">
    <citation type="submission" date="2018-11" db="EMBL/GenBank/DDBJ databases">
        <authorList>
            <consortium name="Pathogen Informatics"/>
        </authorList>
    </citation>
    <scope>NUCLEOTIDE SEQUENCE [LARGE SCALE GENOMIC DNA]</scope>
</reference>
<evidence type="ECO:0000313" key="1">
    <source>
        <dbReference type="EMBL" id="VDM23350.1"/>
    </source>
</evidence>
<reference evidence="3" key="1">
    <citation type="submission" date="2016-06" db="UniProtKB">
        <authorList>
            <consortium name="WormBaseParasite"/>
        </authorList>
    </citation>
    <scope>IDENTIFICATION</scope>
</reference>
<evidence type="ECO:0000313" key="3">
    <source>
        <dbReference type="WBParaSite" id="TCNE_0000000001-mRNA-1"/>
    </source>
</evidence>
<protein>
    <submittedName>
        <fullName evidence="3">Ring finger protein 213</fullName>
    </submittedName>
</protein>
<gene>
    <name evidence="1" type="ORF">TCNE_LOCUS1</name>
</gene>
<dbReference type="Proteomes" id="UP000050794">
    <property type="component" value="Unassembled WGS sequence"/>
</dbReference>
<dbReference type="AlphaFoldDB" id="A0A183TUT1"/>
<keyword evidence="2" id="KW-1185">Reference proteome</keyword>
<name>A0A183TUT1_TOXCA</name>